<dbReference type="PRINTS" id="PR00740">
    <property type="entry name" value="GLHYDRLASE27"/>
</dbReference>
<evidence type="ECO:0000256" key="2">
    <source>
        <dbReference type="ARBA" id="ARBA00022729"/>
    </source>
</evidence>
<keyword evidence="5" id="KW-1015">Disulfide bond</keyword>
<dbReference type="InterPro" id="IPR017853">
    <property type="entry name" value="GH"/>
</dbReference>
<dbReference type="EC" id="3.2.1.22" evidence="5"/>
<feature type="signal peptide" evidence="6">
    <location>
        <begin position="1"/>
        <end position="17"/>
    </location>
</feature>
<dbReference type="InterPro" id="IPR013780">
    <property type="entry name" value="Glyco_hydro_b"/>
</dbReference>
<dbReference type="InterPro" id="IPR041233">
    <property type="entry name" value="Melibiase_C"/>
</dbReference>
<dbReference type="Gene3D" id="2.60.40.1180">
    <property type="entry name" value="Golgi alpha-mannosidase II"/>
    <property type="match status" value="1"/>
</dbReference>
<dbReference type="GO" id="GO:0004557">
    <property type="term" value="F:alpha-galactosidase activity"/>
    <property type="evidence" value="ECO:0007669"/>
    <property type="project" value="UniProtKB-EC"/>
</dbReference>
<keyword evidence="2 6" id="KW-0732">Signal</keyword>
<proteinExistence type="inferred from homology"/>
<accession>A0A5B9E6T2</accession>
<keyword evidence="3 5" id="KW-0378">Hydrolase</keyword>
<dbReference type="CDD" id="cd14792">
    <property type="entry name" value="GH27"/>
    <property type="match status" value="1"/>
</dbReference>
<dbReference type="Proteomes" id="UP000321807">
    <property type="component" value="Chromosome"/>
</dbReference>
<dbReference type="Pfam" id="PF17801">
    <property type="entry name" value="Melibiase_C"/>
    <property type="match status" value="1"/>
</dbReference>
<reference evidence="8 9" key="1">
    <citation type="submission" date="2019-08" db="EMBL/GenBank/DDBJ databases">
        <title>Complete genome sequence of Rhodanobacter glycinis strain T01E-68 isolated from tomato root.</title>
        <authorList>
            <person name="Weon H.-Y."/>
            <person name="Lee S.A."/>
        </authorList>
    </citation>
    <scope>NUCLEOTIDE SEQUENCE [LARGE SCALE GENOMIC DNA]</scope>
    <source>
        <strain evidence="8 9">T01E-68</strain>
    </source>
</reference>
<gene>
    <name evidence="8" type="ORF">CS053_07755</name>
</gene>
<sequence length="396" mass="43473">MATAVATLAIWTGCATATASAPVAATPPMGWNSWNFFGPKVSEADVRAAADAMVNSGMRDAGYIYINIDDGWQGKRDSRGVIHPNARFPDMKALADYVHARGLKLGIYSSPGAHTCGGFTGSLGHEQQDANTYAAWGVDYLKYDLCSYIQDVMEAKAPNDPDAQMRLMIAAYKKMHQALANTGRPIVYSLCQYGWDAPWEWADQPSIAGNLWRTTGDITPEWDRIYSIASSQAGLAKYAGPGHWNDPDMLEVGNGKLTPAENRSHFTWWAMLAAPLLAGNDLAHMPKSVKAILTNKNVIAIDQDALGRQAKRAYVDGEVEVWTRPLNHGAMAIAIFDVGAQRYANHPFHLDLAKLGLHGPQKGMNLWSGKTIQLVQNYPVEMTWHDVLLIRLDHPK</sequence>
<comment type="catalytic activity">
    <reaction evidence="5">
        <text>Hydrolysis of terminal, non-reducing alpha-D-galactose residues in alpha-D-galactosides, including galactose oligosaccharides, galactomannans and galactolipids.</text>
        <dbReference type="EC" id="3.2.1.22"/>
    </reaction>
</comment>
<dbReference type="EMBL" id="CP042807">
    <property type="protein sequence ID" value="QEE26370.1"/>
    <property type="molecule type" value="Genomic_DNA"/>
</dbReference>
<dbReference type="InterPro" id="IPR002241">
    <property type="entry name" value="Glyco_hydro_27"/>
</dbReference>
<dbReference type="Pfam" id="PF16499">
    <property type="entry name" value="Melibiase_2"/>
    <property type="match status" value="1"/>
</dbReference>
<dbReference type="SUPFAM" id="SSF51445">
    <property type="entry name" value="(Trans)glycosidases"/>
    <property type="match status" value="1"/>
</dbReference>
<dbReference type="InterPro" id="IPR013785">
    <property type="entry name" value="Aldolase_TIM"/>
</dbReference>
<feature type="domain" description="Alpha galactosidase C-terminal" evidence="7">
    <location>
        <begin position="316"/>
        <end position="392"/>
    </location>
</feature>
<dbReference type="AlphaFoldDB" id="A0A5B9E6T2"/>
<dbReference type="PANTHER" id="PTHR11452:SF75">
    <property type="entry name" value="ALPHA-GALACTOSIDASE MEL1"/>
    <property type="match status" value="1"/>
</dbReference>
<dbReference type="PROSITE" id="PS00512">
    <property type="entry name" value="ALPHA_GALACTOSIDASE"/>
    <property type="match status" value="1"/>
</dbReference>
<dbReference type="PANTHER" id="PTHR11452">
    <property type="entry name" value="ALPHA-GALACTOSIDASE/ALPHA-N-ACETYLGALACTOSAMINIDASE"/>
    <property type="match status" value="1"/>
</dbReference>
<dbReference type="GO" id="GO:0005975">
    <property type="term" value="P:carbohydrate metabolic process"/>
    <property type="evidence" value="ECO:0007669"/>
    <property type="project" value="InterPro"/>
</dbReference>
<evidence type="ECO:0000256" key="6">
    <source>
        <dbReference type="SAM" id="SignalP"/>
    </source>
</evidence>
<evidence type="ECO:0000256" key="3">
    <source>
        <dbReference type="ARBA" id="ARBA00022801"/>
    </source>
</evidence>
<evidence type="ECO:0000259" key="7">
    <source>
        <dbReference type="Pfam" id="PF17801"/>
    </source>
</evidence>
<protein>
    <recommendedName>
        <fullName evidence="5">Alpha-galactosidase</fullName>
        <ecNumber evidence="5">3.2.1.22</ecNumber>
    </recommendedName>
    <alternativeName>
        <fullName evidence="5">Melibiase</fullName>
    </alternativeName>
</protein>
<feature type="chain" id="PRO_5022894597" description="Alpha-galactosidase" evidence="6">
    <location>
        <begin position="18"/>
        <end position="396"/>
    </location>
</feature>
<evidence type="ECO:0000313" key="8">
    <source>
        <dbReference type="EMBL" id="QEE26370.1"/>
    </source>
</evidence>
<dbReference type="SUPFAM" id="SSF51011">
    <property type="entry name" value="Glycosyl hydrolase domain"/>
    <property type="match status" value="1"/>
</dbReference>
<dbReference type="FunFam" id="3.20.20.70:FF:000197">
    <property type="entry name" value="Alpha-galactosidase"/>
    <property type="match status" value="1"/>
</dbReference>
<organism evidence="8 9">
    <name type="scientific">Rhodanobacter glycinis</name>
    <dbReference type="NCBI Taxonomy" id="582702"/>
    <lineage>
        <taxon>Bacteria</taxon>
        <taxon>Pseudomonadati</taxon>
        <taxon>Pseudomonadota</taxon>
        <taxon>Gammaproteobacteria</taxon>
        <taxon>Lysobacterales</taxon>
        <taxon>Rhodanobacteraceae</taxon>
        <taxon>Rhodanobacter</taxon>
    </lineage>
</organism>
<dbReference type="KEGG" id="rgl:CS053_07755"/>
<dbReference type="Gene3D" id="3.20.20.70">
    <property type="entry name" value="Aldolase class I"/>
    <property type="match status" value="1"/>
</dbReference>
<evidence type="ECO:0000256" key="5">
    <source>
        <dbReference type="RuleBase" id="RU361168"/>
    </source>
</evidence>
<name>A0A5B9E6T2_9GAMM</name>
<evidence type="ECO:0000256" key="1">
    <source>
        <dbReference type="ARBA" id="ARBA00009743"/>
    </source>
</evidence>
<keyword evidence="4 5" id="KW-0326">Glycosidase</keyword>
<dbReference type="InterPro" id="IPR000111">
    <property type="entry name" value="Glyco_hydro_27/36_CS"/>
</dbReference>
<comment type="similarity">
    <text evidence="1 5">Belongs to the glycosyl hydrolase 27 family.</text>
</comment>
<evidence type="ECO:0000313" key="9">
    <source>
        <dbReference type="Proteomes" id="UP000321807"/>
    </source>
</evidence>
<evidence type="ECO:0000256" key="4">
    <source>
        <dbReference type="ARBA" id="ARBA00023295"/>
    </source>
</evidence>